<gene>
    <name evidence="3" type="ORF">SAMN06296429_10163</name>
</gene>
<feature type="signal peptide" evidence="2">
    <location>
        <begin position="1"/>
        <end position="32"/>
    </location>
</feature>
<organism evidence="3 4">
    <name type="scientific">Janibacter indicus</name>
    <dbReference type="NCBI Taxonomy" id="857417"/>
    <lineage>
        <taxon>Bacteria</taxon>
        <taxon>Bacillati</taxon>
        <taxon>Actinomycetota</taxon>
        <taxon>Actinomycetes</taxon>
        <taxon>Micrococcales</taxon>
        <taxon>Intrasporangiaceae</taxon>
        <taxon>Janibacter</taxon>
    </lineage>
</organism>
<dbReference type="InterPro" id="IPR006311">
    <property type="entry name" value="TAT_signal"/>
</dbReference>
<sequence length="148" mass="15073">MSTPQISRRSLAKGVAWAAPAVTIAAAAPSLAASVGEPPTVDESLSHGTRCQGASQEPAGYNKGYRVFLAVEPATAPAPVLVSVVNGSGDTQTVVRGPLAVSGKPGVYEYVVEGGSSATWLDITYSIGDGPITPGRIQTSPHCAGYEY</sequence>
<feature type="compositionally biased region" description="Polar residues" evidence="1">
    <location>
        <begin position="46"/>
        <end position="55"/>
    </location>
</feature>
<dbReference type="Proteomes" id="UP000192634">
    <property type="component" value="Unassembled WGS sequence"/>
</dbReference>
<evidence type="ECO:0000313" key="3">
    <source>
        <dbReference type="EMBL" id="SMC31337.1"/>
    </source>
</evidence>
<protein>
    <submittedName>
        <fullName evidence="3">Uncharacterized protein</fullName>
    </submittedName>
</protein>
<dbReference type="AlphaFoldDB" id="A0A1W1Y5C1"/>
<evidence type="ECO:0000256" key="1">
    <source>
        <dbReference type="SAM" id="MobiDB-lite"/>
    </source>
</evidence>
<evidence type="ECO:0000256" key="2">
    <source>
        <dbReference type="SAM" id="SignalP"/>
    </source>
</evidence>
<keyword evidence="2" id="KW-0732">Signal</keyword>
<dbReference type="EMBL" id="FWXN01000001">
    <property type="protein sequence ID" value="SMC31337.1"/>
    <property type="molecule type" value="Genomic_DNA"/>
</dbReference>
<accession>A0A1W1Y5C1</accession>
<dbReference type="PROSITE" id="PS51318">
    <property type="entry name" value="TAT"/>
    <property type="match status" value="1"/>
</dbReference>
<dbReference type="RefSeq" id="WP_084449345.1">
    <property type="nucleotide sequence ID" value="NZ_FWXN01000001.1"/>
</dbReference>
<proteinExistence type="predicted"/>
<evidence type="ECO:0000313" key="4">
    <source>
        <dbReference type="Proteomes" id="UP000192634"/>
    </source>
</evidence>
<name>A0A1W1Y5C1_9MICO</name>
<feature type="region of interest" description="Disordered" evidence="1">
    <location>
        <begin position="35"/>
        <end position="57"/>
    </location>
</feature>
<reference evidence="3 4" key="1">
    <citation type="submission" date="2017-04" db="EMBL/GenBank/DDBJ databases">
        <authorList>
            <person name="Afonso C.L."/>
            <person name="Miller P.J."/>
            <person name="Scott M.A."/>
            <person name="Spackman E."/>
            <person name="Goraichik I."/>
            <person name="Dimitrov K.M."/>
            <person name="Suarez D.L."/>
            <person name="Swayne D.E."/>
        </authorList>
    </citation>
    <scope>NUCLEOTIDE SEQUENCE [LARGE SCALE GENOMIC DNA]</scope>
    <source>
        <strain evidence="3 4">CGMCC 1.12511</strain>
    </source>
</reference>
<feature type="chain" id="PRO_5012461493" evidence="2">
    <location>
        <begin position="33"/>
        <end position="148"/>
    </location>
</feature>